<dbReference type="KEGG" id="aqu:100637825"/>
<evidence type="ECO:0000256" key="10">
    <source>
        <dbReference type="ARBA" id="ARBA00023136"/>
    </source>
</evidence>
<dbReference type="InterPro" id="IPR023614">
    <property type="entry name" value="Porin_dom_sf"/>
</dbReference>
<organism evidence="11">
    <name type="scientific">Amphimedon queenslandica</name>
    <name type="common">Sponge</name>
    <dbReference type="NCBI Taxonomy" id="400682"/>
    <lineage>
        <taxon>Eukaryota</taxon>
        <taxon>Metazoa</taxon>
        <taxon>Porifera</taxon>
        <taxon>Demospongiae</taxon>
        <taxon>Heteroscleromorpha</taxon>
        <taxon>Haplosclerida</taxon>
        <taxon>Niphatidae</taxon>
        <taxon>Amphimedon</taxon>
    </lineage>
</organism>
<dbReference type="OMA" id="KPCCSHE"/>
<keyword evidence="4" id="KW-1134">Transmembrane beta strand</keyword>
<dbReference type="STRING" id="400682.A0A1X7VE66"/>
<evidence type="ECO:0000256" key="7">
    <source>
        <dbReference type="ARBA" id="ARBA00023065"/>
    </source>
</evidence>
<dbReference type="GO" id="GO:0015288">
    <property type="term" value="F:porin activity"/>
    <property type="evidence" value="ECO:0007669"/>
    <property type="project" value="UniProtKB-KW"/>
</dbReference>
<gene>
    <name evidence="11" type="primary">100637825</name>
</gene>
<proteinExistence type="inferred from homology"/>
<dbReference type="Proteomes" id="UP000007879">
    <property type="component" value="Unassembled WGS sequence"/>
</dbReference>
<evidence type="ECO:0000256" key="9">
    <source>
        <dbReference type="ARBA" id="ARBA00023128"/>
    </source>
</evidence>
<evidence type="ECO:0000313" key="12">
    <source>
        <dbReference type="Proteomes" id="UP000007879"/>
    </source>
</evidence>
<evidence type="ECO:0000256" key="4">
    <source>
        <dbReference type="ARBA" id="ARBA00022452"/>
    </source>
</evidence>
<comment type="similarity">
    <text evidence="2">Belongs to the eukaryotic mitochondrial porin family.</text>
</comment>
<keyword evidence="5" id="KW-0812">Transmembrane</keyword>
<evidence type="ECO:0000256" key="5">
    <source>
        <dbReference type="ARBA" id="ARBA00022692"/>
    </source>
</evidence>
<dbReference type="PANTHER" id="PTHR11743">
    <property type="entry name" value="VOLTAGE-DEPENDENT ANION-SELECTIVE CHANNEL"/>
    <property type="match status" value="1"/>
</dbReference>
<accession>A0A1X7VE66</accession>
<sequence>MADVPPVFADLGKAARDVFNKGFDYPKIKLSLKTKTESGVEFDTNGSHDLDKGRTSGCMKTKLKFPEQGVTFTESWSTGADLNTELTYEPSKVEGLQLSLEGSWSPNNGQRAVTFGTEYKRQYFSFDGNFTLQQVTGPALQGAAVFLYKGWYAGYQAGYEINSAKMTANNISLGYRGNGYTVHSSCTNLADCMASVHHKISDKTEVGLMTTYNVQSSNPGLAVGTKTVLDGGAVVKAKVNQTGQIGLGYSENLRDGVKLSLSSLIEARNISTGGHKLGVSIEFES</sequence>
<keyword evidence="8" id="KW-0626">Porin</keyword>
<keyword evidence="3" id="KW-0813">Transport</keyword>
<dbReference type="InterPro" id="IPR027246">
    <property type="entry name" value="Porin_Euk/Tom40"/>
</dbReference>
<dbReference type="FunFam" id="2.40.160.10:FF:000012">
    <property type="entry name" value="Voltage-dependent anion-selective channel"/>
    <property type="match status" value="1"/>
</dbReference>
<dbReference type="PANTHER" id="PTHR11743:SF70">
    <property type="entry name" value="GH26960P-RELATED"/>
    <property type="match status" value="1"/>
</dbReference>
<dbReference type="GO" id="GO:0046930">
    <property type="term" value="C:pore complex"/>
    <property type="evidence" value="ECO:0007669"/>
    <property type="project" value="UniProtKB-KW"/>
</dbReference>
<keyword evidence="12" id="KW-1185">Reference proteome</keyword>
<dbReference type="InParanoid" id="A0A1X7VE66"/>
<dbReference type="GO" id="GO:0008308">
    <property type="term" value="F:voltage-gated monoatomic anion channel activity"/>
    <property type="evidence" value="ECO:0007669"/>
    <property type="project" value="InterPro"/>
</dbReference>
<dbReference type="GO" id="GO:0005741">
    <property type="term" value="C:mitochondrial outer membrane"/>
    <property type="evidence" value="ECO:0007669"/>
    <property type="project" value="UniProtKB-SubCell"/>
</dbReference>
<dbReference type="OrthoDB" id="7827681at2759"/>
<evidence type="ECO:0008006" key="13">
    <source>
        <dbReference type="Google" id="ProtNLM"/>
    </source>
</evidence>
<evidence type="ECO:0000256" key="2">
    <source>
        <dbReference type="ARBA" id="ARBA00007780"/>
    </source>
</evidence>
<dbReference type="EnsemblMetazoa" id="Aqu2.1.38605_001">
    <property type="protein sequence ID" value="Aqu2.1.38605_001"/>
    <property type="gene ID" value="Aqu2.1.38605"/>
</dbReference>
<dbReference type="Gene3D" id="2.40.160.10">
    <property type="entry name" value="Porin"/>
    <property type="match status" value="1"/>
</dbReference>
<dbReference type="AlphaFoldDB" id="A0A1X7VE66"/>
<evidence type="ECO:0000256" key="3">
    <source>
        <dbReference type="ARBA" id="ARBA00022448"/>
    </source>
</evidence>
<keyword evidence="7" id="KW-0406">Ion transport</keyword>
<dbReference type="CDD" id="cd07306">
    <property type="entry name" value="Porin3_VDAC"/>
    <property type="match status" value="1"/>
</dbReference>
<keyword evidence="6" id="KW-1000">Mitochondrion outer membrane</keyword>
<dbReference type="Pfam" id="PF01459">
    <property type="entry name" value="Porin_3"/>
    <property type="match status" value="1"/>
</dbReference>
<dbReference type="EnsemblMetazoa" id="XM_003384404.3">
    <property type="protein sequence ID" value="XP_003384452.1"/>
    <property type="gene ID" value="LOC100637825"/>
</dbReference>
<protein>
    <recommendedName>
        <fullName evidence="13">Voltage-dependent anion-selective channel protein 3</fullName>
    </recommendedName>
</protein>
<dbReference type="InterPro" id="IPR001925">
    <property type="entry name" value="Porin_Euk"/>
</dbReference>
<name>A0A1X7VE66_AMPQE</name>
<comment type="subcellular location">
    <subcellularLocation>
        <location evidence="1">Mitochondrion outer membrane</location>
    </subcellularLocation>
</comment>
<keyword evidence="9" id="KW-0496">Mitochondrion</keyword>
<dbReference type="PRINTS" id="PR00185">
    <property type="entry name" value="EUKARYTPORIN"/>
</dbReference>
<evidence type="ECO:0000256" key="1">
    <source>
        <dbReference type="ARBA" id="ARBA00004294"/>
    </source>
</evidence>
<evidence type="ECO:0000256" key="8">
    <source>
        <dbReference type="ARBA" id="ARBA00023114"/>
    </source>
</evidence>
<reference evidence="11" key="2">
    <citation type="submission" date="2017-05" db="UniProtKB">
        <authorList>
            <consortium name="EnsemblMetazoa"/>
        </authorList>
    </citation>
    <scope>IDENTIFICATION</scope>
</reference>
<evidence type="ECO:0000256" key="6">
    <source>
        <dbReference type="ARBA" id="ARBA00022787"/>
    </source>
</evidence>
<dbReference type="eggNOG" id="KOG3126">
    <property type="taxonomic scope" value="Eukaryota"/>
</dbReference>
<reference evidence="12" key="1">
    <citation type="journal article" date="2010" name="Nature">
        <title>The Amphimedon queenslandica genome and the evolution of animal complexity.</title>
        <authorList>
            <person name="Srivastava M."/>
            <person name="Simakov O."/>
            <person name="Chapman J."/>
            <person name="Fahey B."/>
            <person name="Gauthier M.E."/>
            <person name="Mitros T."/>
            <person name="Richards G.S."/>
            <person name="Conaco C."/>
            <person name="Dacre M."/>
            <person name="Hellsten U."/>
            <person name="Larroux C."/>
            <person name="Putnam N.H."/>
            <person name="Stanke M."/>
            <person name="Adamska M."/>
            <person name="Darling A."/>
            <person name="Degnan S.M."/>
            <person name="Oakley T.H."/>
            <person name="Plachetzki D.C."/>
            <person name="Zhai Y."/>
            <person name="Adamski M."/>
            <person name="Calcino A."/>
            <person name="Cummins S.F."/>
            <person name="Goodstein D.M."/>
            <person name="Harris C."/>
            <person name="Jackson D.J."/>
            <person name="Leys S.P."/>
            <person name="Shu S."/>
            <person name="Woodcroft B.J."/>
            <person name="Vervoort M."/>
            <person name="Kosik K.S."/>
            <person name="Manning G."/>
            <person name="Degnan B.M."/>
            <person name="Rokhsar D.S."/>
        </authorList>
    </citation>
    <scope>NUCLEOTIDE SEQUENCE [LARGE SCALE GENOMIC DNA]</scope>
</reference>
<keyword evidence="10" id="KW-0472">Membrane</keyword>
<evidence type="ECO:0000313" key="11">
    <source>
        <dbReference type="EnsemblMetazoa" id="Aqu2.1.38605_001"/>
    </source>
</evidence>